<dbReference type="Pfam" id="PF08982">
    <property type="entry name" value="AtaL"/>
    <property type="match status" value="1"/>
</dbReference>
<dbReference type="Proteomes" id="UP000472580">
    <property type="component" value="Unassembled WGS sequence"/>
</dbReference>
<dbReference type="InterPro" id="IPR023393">
    <property type="entry name" value="START-like_dom_sf"/>
</dbReference>
<dbReference type="InterPro" id="IPR015075">
    <property type="entry name" value="AtaL"/>
</dbReference>
<sequence length="164" mass="19223">MTMQIVLEHEVKIGSEENRFEREQVWQALTYVLLNRHKFSDLFTEIEAIERKEEPGKITQKLRVQMHSGHCIEEVLEFFPEDHVLTTIDSAAHNPRSTLEIRIVRNDNGQYALHFTYKEDLKEKAERKLEHPREIQGLIHNAWKLKDEELTAGVLGLLLKGNVK</sequence>
<dbReference type="EMBL" id="WSRP01000002">
    <property type="protein sequence ID" value="MVX55820.1"/>
    <property type="molecule type" value="Genomic_DNA"/>
</dbReference>
<comment type="caution">
    <text evidence="1">The sequence shown here is derived from an EMBL/GenBank/DDBJ whole genome shotgun (WGS) entry which is preliminary data.</text>
</comment>
<name>A0A6L6YDS9_9BURK</name>
<accession>A0A6L6YDS9</accession>
<dbReference type="AlphaFoldDB" id="A0A6L6YDS9"/>
<evidence type="ECO:0000313" key="1">
    <source>
        <dbReference type="EMBL" id="MVX55820.1"/>
    </source>
</evidence>
<organism evidence="1 2">
    <name type="scientific">Parasutterella muris</name>
    <dbReference type="NCBI Taxonomy" id="2565572"/>
    <lineage>
        <taxon>Bacteria</taxon>
        <taxon>Pseudomonadati</taxon>
        <taxon>Pseudomonadota</taxon>
        <taxon>Betaproteobacteria</taxon>
        <taxon>Burkholderiales</taxon>
        <taxon>Sutterellaceae</taxon>
        <taxon>Parasutterella</taxon>
    </lineage>
</organism>
<dbReference type="Gene3D" id="3.30.530.20">
    <property type="match status" value="1"/>
</dbReference>
<reference evidence="1 2" key="1">
    <citation type="submission" date="2019-12" db="EMBL/GenBank/DDBJ databases">
        <title>Microbes associate with the intestines of laboratory mice.</title>
        <authorList>
            <person name="Navarre W."/>
            <person name="Wong E."/>
        </authorList>
    </citation>
    <scope>NUCLEOTIDE SEQUENCE [LARGE SCALE GENOMIC DNA]</scope>
    <source>
        <strain evidence="1 2">NM82_D38</strain>
    </source>
</reference>
<protein>
    <submittedName>
        <fullName evidence="1">DUF1857 family protein</fullName>
    </submittedName>
</protein>
<keyword evidence="2" id="KW-1185">Reference proteome</keyword>
<proteinExistence type="predicted"/>
<gene>
    <name evidence="1" type="ORF">E5987_01180</name>
</gene>
<dbReference type="SUPFAM" id="SSF55961">
    <property type="entry name" value="Bet v1-like"/>
    <property type="match status" value="1"/>
</dbReference>
<evidence type="ECO:0000313" key="2">
    <source>
        <dbReference type="Proteomes" id="UP000472580"/>
    </source>
</evidence>
<dbReference type="RefSeq" id="WP_160334251.1">
    <property type="nucleotide sequence ID" value="NZ_WSRP01000002.1"/>
</dbReference>